<dbReference type="GO" id="GO:0005737">
    <property type="term" value="C:cytoplasm"/>
    <property type="evidence" value="ECO:0007669"/>
    <property type="project" value="UniProtKB-UniRule"/>
</dbReference>
<evidence type="ECO:0000256" key="5">
    <source>
        <dbReference type="ARBA" id="ARBA00023239"/>
    </source>
</evidence>
<keyword evidence="3 6" id="KW-0862">Zinc</keyword>
<evidence type="ECO:0000313" key="8">
    <source>
        <dbReference type="EMBL" id="KFN48937.1"/>
    </source>
</evidence>
<dbReference type="STRING" id="1121013.GCA_000426365_00391"/>
<evidence type="ECO:0000259" key="7">
    <source>
        <dbReference type="SMART" id="SM01007"/>
    </source>
</evidence>
<feature type="domain" description="Class II aldolase/adducin N-terminal" evidence="7">
    <location>
        <begin position="23"/>
        <end position="211"/>
    </location>
</feature>
<dbReference type="GO" id="GO:0008270">
    <property type="term" value="F:zinc ion binding"/>
    <property type="evidence" value="ECO:0007669"/>
    <property type="project" value="UniProtKB-UniRule"/>
</dbReference>
<dbReference type="InterPro" id="IPR001303">
    <property type="entry name" value="Aldolase_II/adducin_N"/>
</dbReference>
<reference evidence="8 9" key="1">
    <citation type="submission" date="2013-09" db="EMBL/GenBank/DDBJ databases">
        <title>Genome sequencing of Arenimonas composti.</title>
        <authorList>
            <person name="Chen F."/>
            <person name="Wang G."/>
        </authorList>
    </citation>
    <scope>NUCLEOTIDE SEQUENCE [LARGE SCALE GENOMIC DNA]</scope>
    <source>
        <strain evidence="8 9">TR7-09</strain>
    </source>
</reference>
<dbReference type="EMBL" id="AWXU01000046">
    <property type="protein sequence ID" value="KFN48937.1"/>
    <property type="molecule type" value="Genomic_DNA"/>
</dbReference>
<dbReference type="GO" id="GO:0005996">
    <property type="term" value="P:monosaccharide metabolic process"/>
    <property type="evidence" value="ECO:0007669"/>
    <property type="project" value="UniProtKB-ARBA"/>
</dbReference>
<feature type="binding site" evidence="6">
    <location>
        <position position="109"/>
    </location>
    <ligand>
        <name>Zn(2+)</name>
        <dbReference type="ChEBI" id="CHEBI:29105"/>
    </ligand>
</feature>
<accession>A0A091BBU1</accession>
<dbReference type="InterPro" id="IPR036409">
    <property type="entry name" value="Aldolase_II/adducin_N_sf"/>
</dbReference>
<keyword evidence="2 6" id="KW-0479">Metal-binding</keyword>
<comment type="similarity">
    <text evidence="6">Belongs to the aldolase class II family. MtnB subfamily.</text>
</comment>
<dbReference type="Pfam" id="PF00596">
    <property type="entry name" value="Aldolase_II"/>
    <property type="match status" value="1"/>
</dbReference>
<dbReference type="SMART" id="SM01007">
    <property type="entry name" value="Aldolase_II"/>
    <property type="match status" value="1"/>
</dbReference>
<dbReference type="HAMAP" id="MF_01677">
    <property type="entry name" value="Salvage_MtnB"/>
    <property type="match status" value="1"/>
</dbReference>
<evidence type="ECO:0000256" key="1">
    <source>
        <dbReference type="ARBA" id="ARBA00022605"/>
    </source>
</evidence>
<dbReference type="RefSeq" id="WP_026815929.1">
    <property type="nucleotide sequence ID" value="NZ_AUFF01000001.1"/>
</dbReference>
<dbReference type="PANTHER" id="PTHR10640">
    <property type="entry name" value="METHYLTHIORIBULOSE-1-PHOSPHATE DEHYDRATASE"/>
    <property type="match status" value="1"/>
</dbReference>
<organism evidence="8 9">
    <name type="scientific">Arenimonas composti TR7-09 = DSM 18010</name>
    <dbReference type="NCBI Taxonomy" id="1121013"/>
    <lineage>
        <taxon>Bacteria</taxon>
        <taxon>Pseudomonadati</taxon>
        <taxon>Pseudomonadota</taxon>
        <taxon>Gammaproteobacteria</taxon>
        <taxon>Lysobacterales</taxon>
        <taxon>Lysobacteraceae</taxon>
        <taxon>Arenimonas</taxon>
    </lineage>
</organism>
<comment type="catalytic activity">
    <reaction evidence="6">
        <text>5-(methylsulfanyl)-D-ribulose 1-phosphate = 5-methylsulfanyl-2,3-dioxopentyl phosphate + H2O</text>
        <dbReference type="Rhea" id="RHEA:15549"/>
        <dbReference type="ChEBI" id="CHEBI:15377"/>
        <dbReference type="ChEBI" id="CHEBI:58548"/>
        <dbReference type="ChEBI" id="CHEBI:58828"/>
        <dbReference type="EC" id="4.2.1.109"/>
    </reaction>
</comment>
<evidence type="ECO:0000256" key="6">
    <source>
        <dbReference type="HAMAP-Rule" id="MF_01677"/>
    </source>
</evidence>
<dbReference type="NCBIfam" id="NF006672">
    <property type="entry name" value="PRK09220.1"/>
    <property type="match status" value="1"/>
</dbReference>
<dbReference type="eggNOG" id="COG0235">
    <property type="taxonomic scope" value="Bacteria"/>
</dbReference>
<dbReference type="GO" id="GO:0046570">
    <property type="term" value="F:methylthioribulose 1-phosphate dehydratase activity"/>
    <property type="evidence" value="ECO:0007669"/>
    <property type="project" value="UniProtKB-UniRule"/>
</dbReference>
<keyword evidence="9" id="KW-1185">Reference proteome</keyword>
<dbReference type="GO" id="GO:0019509">
    <property type="term" value="P:L-methionine salvage from methylthioadenosine"/>
    <property type="evidence" value="ECO:0007669"/>
    <property type="project" value="UniProtKB-UniRule"/>
</dbReference>
<dbReference type="AlphaFoldDB" id="A0A091BBU1"/>
<dbReference type="UniPathway" id="UPA00904">
    <property type="reaction ID" value="UER00875"/>
</dbReference>
<evidence type="ECO:0000256" key="4">
    <source>
        <dbReference type="ARBA" id="ARBA00023167"/>
    </source>
</evidence>
<keyword evidence="4 6" id="KW-0486">Methionine biosynthesis</keyword>
<dbReference type="OrthoDB" id="9805559at2"/>
<gene>
    <name evidence="6" type="primary">mtnB</name>
    <name evidence="8" type="ORF">P873_01155</name>
</gene>
<dbReference type="NCBIfam" id="TIGR03328">
    <property type="entry name" value="salvage_mtnB"/>
    <property type="match status" value="1"/>
</dbReference>
<evidence type="ECO:0000313" key="9">
    <source>
        <dbReference type="Proteomes" id="UP000029391"/>
    </source>
</evidence>
<comment type="pathway">
    <text evidence="6">Amino-acid biosynthesis; L-methionine biosynthesis via salvage pathway; L-methionine from S-methyl-5-thio-alpha-D-ribose 1-phosphate: step 2/6.</text>
</comment>
<sequence length="218" mass="23900">MPTTSPANTALPYDADALARTADAIAALTRELAALGWTPATSSNFSARLDERHAAITVSGRDKGRLGRADIMVVDFAGKPVATDQRPSAETLLHTQLYARFAEVGCVLHTHSRVQTVASRLYAPEGRVRLEGYELLKAFHGNTTHEAAIDLPVLPNTQDMPFLAAQVERLLDAGPLWGYLIDGHGLYAWGRDIAEARRHLDAFDFLLACELDLRTLRR</sequence>
<dbReference type="SUPFAM" id="SSF53639">
    <property type="entry name" value="AraD/HMP-PK domain-like"/>
    <property type="match status" value="1"/>
</dbReference>
<dbReference type="PANTHER" id="PTHR10640:SF7">
    <property type="entry name" value="METHYLTHIORIBULOSE-1-PHOSPHATE DEHYDRATASE"/>
    <property type="match status" value="1"/>
</dbReference>
<comment type="function">
    <text evidence="6">Catalyzes the dehydration of methylthioribulose-1-phosphate (MTRu-1-P) into 2,3-diketo-5-methylthiopentyl-1-phosphate (DK-MTP-1-P).</text>
</comment>
<dbReference type="Proteomes" id="UP000029391">
    <property type="component" value="Unassembled WGS sequence"/>
</dbReference>
<keyword evidence="1 6" id="KW-0028">Amino-acid biosynthesis</keyword>
<dbReference type="InterPro" id="IPR017714">
    <property type="entry name" value="MethylthioRu-1-P_deHdtase_MtnB"/>
</dbReference>
<comment type="cofactor">
    <cofactor evidence="6">
        <name>Zn(2+)</name>
        <dbReference type="ChEBI" id="CHEBI:29105"/>
    </cofactor>
    <text evidence="6">Binds 1 zinc ion per subunit.</text>
</comment>
<protein>
    <recommendedName>
        <fullName evidence="6">Methylthioribulose-1-phosphate dehydratase</fullName>
        <shortName evidence="6">MTRu-1-P dehydratase</shortName>
        <ecNumber evidence="6">4.2.1.109</ecNumber>
    </recommendedName>
</protein>
<keyword evidence="5 6" id="KW-0456">Lyase</keyword>
<proteinExistence type="inferred from homology"/>
<dbReference type="EC" id="4.2.1.109" evidence="6"/>
<comment type="caution">
    <text evidence="8">The sequence shown here is derived from an EMBL/GenBank/DDBJ whole genome shotgun (WGS) entry which is preliminary data.</text>
</comment>
<feature type="binding site" evidence="6">
    <location>
        <position position="111"/>
    </location>
    <ligand>
        <name>Zn(2+)</name>
        <dbReference type="ChEBI" id="CHEBI:29105"/>
    </ligand>
</feature>
<evidence type="ECO:0000256" key="3">
    <source>
        <dbReference type="ARBA" id="ARBA00022833"/>
    </source>
</evidence>
<dbReference type="Gene3D" id="3.40.225.10">
    <property type="entry name" value="Class II aldolase/adducin N-terminal domain"/>
    <property type="match status" value="1"/>
</dbReference>
<name>A0A091BBU1_9GAMM</name>
<evidence type="ECO:0000256" key="2">
    <source>
        <dbReference type="ARBA" id="ARBA00022723"/>
    </source>
</evidence>